<protein>
    <recommendedName>
        <fullName evidence="2">Lipopolysaccharide biosynthesis protein RfbH</fullName>
    </recommendedName>
</protein>
<reference evidence="1" key="1">
    <citation type="submission" date="2019-08" db="EMBL/GenBank/DDBJ databases">
        <authorList>
            <person name="Kucharzyk K."/>
            <person name="Murdoch R.W."/>
            <person name="Higgins S."/>
            <person name="Loffler F."/>
        </authorList>
    </citation>
    <scope>NUCLEOTIDE SEQUENCE</scope>
</reference>
<comment type="caution">
    <text evidence="1">The sequence shown here is derived from an EMBL/GenBank/DDBJ whole genome shotgun (WGS) entry which is preliminary data.</text>
</comment>
<dbReference type="InterPro" id="IPR015424">
    <property type="entry name" value="PyrdxlP-dep_Trfase"/>
</dbReference>
<dbReference type="EMBL" id="VSSQ01120122">
    <property type="protein sequence ID" value="MPN53225.1"/>
    <property type="molecule type" value="Genomic_DNA"/>
</dbReference>
<accession>A0A645IPF8</accession>
<dbReference type="Gene3D" id="3.90.1150.10">
    <property type="entry name" value="Aspartate Aminotransferase, domain 1"/>
    <property type="match status" value="1"/>
</dbReference>
<sequence>MVMTRLLFAGNITKQPAYLDIDCRIIGDLVNTDKVMNDTFFIGVYPGIDEEQIAYIAEVFNNFFKEIN</sequence>
<gene>
    <name evidence="1" type="ORF">SDC9_200889</name>
</gene>
<evidence type="ECO:0008006" key="2">
    <source>
        <dbReference type="Google" id="ProtNLM"/>
    </source>
</evidence>
<dbReference type="InterPro" id="IPR015422">
    <property type="entry name" value="PyrdxlP-dep_Trfase_small"/>
</dbReference>
<dbReference type="SUPFAM" id="SSF53383">
    <property type="entry name" value="PLP-dependent transferases"/>
    <property type="match status" value="1"/>
</dbReference>
<evidence type="ECO:0000313" key="1">
    <source>
        <dbReference type="EMBL" id="MPN53225.1"/>
    </source>
</evidence>
<dbReference type="AlphaFoldDB" id="A0A645IPF8"/>
<organism evidence="1">
    <name type="scientific">bioreactor metagenome</name>
    <dbReference type="NCBI Taxonomy" id="1076179"/>
    <lineage>
        <taxon>unclassified sequences</taxon>
        <taxon>metagenomes</taxon>
        <taxon>ecological metagenomes</taxon>
    </lineage>
</organism>
<name>A0A645IPF8_9ZZZZ</name>
<proteinExistence type="predicted"/>